<keyword evidence="1" id="KW-0489">Methyltransferase</keyword>
<dbReference type="Proteomes" id="UP000547011">
    <property type="component" value="Unassembled WGS sequence"/>
</dbReference>
<dbReference type="RefSeq" id="WP_183312579.1">
    <property type="nucleotide sequence ID" value="NZ_JACIEW010000011.1"/>
</dbReference>
<sequence length="240" mass="26473">MSTSLYPADFYAERRRHTLHAARRILGLLPAGLPRGRIADIGCGTGTFLAAALELGAEALFGIEGDWVTQDMLDEQRITFTPRDLEQGFVGPKVDLAMSLEVAEHLSPDRASGFVADLCAMAPAVLFSAAIPGQGGVGHVNEQWPSYWAGLFAQHGFVALDVLRPEIWADEAIPAWYRQNAILYLRPELAEELGLTPSGIALLDRVHPAFWDRANRELKYANALPESEVLRRQAEQQQQQ</sequence>
<evidence type="ECO:0000313" key="1">
    <source>
        <dbReference type="EMBL" id="MBB4053833.1"/>
    </source>
</evidence>
<organism evidence="1 2">
    <name type="scientific">Devosia subaequoris</name>
    <dbReference type="NCBI Taxonomy" id="395930"/>
    <lineage>
        <taxon>Bacteria</taxon>
        <taxon>Pseudomonadati</taxon>
        <taxon>Pseudomonadota</taxon>
        <taxon>Alphaproteobacteria</taxon>
        <taxon>Hyphomicrobiales</taxon>
        <taxon>Devosiaceae</taxon>
        <taxon>Devosia</taxon>
    </lineage>
</organism>
<accession>A0A7W6NDA7</accession>
<dbReference type="InterPro" id="IPR029063">
    <property type="entry name" value="SAM-dependent_MTases_sf"/>
</dbReference>
<dbReference type="GO" id="GO:0032259">
    <property type="term" value="P:methylation"/>
    <property type="evidence" value="ECO:0007669"/>
    <property type="project" value="UniProtKB-KW"/>
</dbReference>
<dbReference type="GO" id="GO:0008168">
    <property type="term" value="F:methyltransferase activity"/>
    <property type="evidence" value="ECO:0007669"/>
    <property type="project" value="UniProtKB-KW"/>
</dbReference>
<proteinExistence type="predicted"/>
<comment type="caution">
    <text evidence="1">The sequence shown here is derived from an EMBL/GenBank/DDBJ whole genome shotgun (WGS) entry which is preliminary data.</text>
</comment>
<dbReference type="SUPFAM" id="SSF53335">
    <property type="entry name" value="S-adenosyl-L-methionine-dependent methyltransferases"/>
    <property type="match status" value="1"/>
</dbReference>
<reference evidence="1 2" key="1">
    <citation type="submission" date="2020-08" db="EMBL/GenBank/DDBJ databases">
        <title>Genomic Encyclopedia of Type Strains, Phase IV (KMG-IV): sequencing the most valuable type-strain genomes for metagenomic binning, comparative biology and taxonomic classification.</title>
        <authorList>
            <person name="Goeker M."/>
        </authorList>
    </citation>
    <scope>NUCLEOTIDE SEQUENCE [LARGE SCALE GENOMIC DNA]</scope>
    <source>
        <strain evidence="1 2">DSM 23447</strain>
    </source>
</reference>
<name>A0A7W6NDA7_9HYPH</name>
<keyword evidence="2" id="KW-1185">Reference proteome</keyword>
<keyword evidence="1" id="KW-0808">Transferase</keyword>
<protein>
    <submittedName>
        <fullName evidence="1">SAM-dependent methyltransferase</fullName>
    </submittedName>
</protein>
<dbReference type="Gene3D" id="3.40.50.150">
    <property type="entry name" value="Vaccinia Virus protein VP39"/>
    <property type="match status" value="1"/>
</dbReference>
<evidence type="ECO:0000313" key="2">
    <source>
        <dbReference type="Proteomes" id="UP000547011"/>
    </source>
</evidence>
<gene>
    <name evidence="1" type="ORF">GGR20_003500</name>
</gene>
<dbReference type="EMBL" id="JACIEW010000011">
    <property type="protein sequence ID" value="MBB4053833.1"/>
    <property type="molecule type" value="Genomic_DNA"/>
</dbReference>
<dbReference type="AlphaFoldDB" id="A0A7W6NDA7"/>